<feature type="region of interest" description="Disordered" evidence="1">
    <location>
        <begin position="1"/>
        <end position="39"/>
    </location>
</feature>
<protein>
    <recommendedName>
        <fullName evidence="2">DUF7718 domain-containing protein</fullName>
    </recommendedName>
</protein>
<sequence length="145" mass="17063">MVRREQQRKRAESRAQKSVDRTVAEQHHGSYRPPPRGDCVEKEFVQPLDDAYTLRIDTRLWRREGRLVDFVLLLQAPDWEGWTTLSRVDCCWGFCHLHPPGDDNAGRHEPIMRLDTVDDVESAHEIAYDRLSRLGYTIRDRRGHD</sequence>
<reference evidence="3" key="1">
    <citation type="submission" date="2022-08" db="EMBL/GenBank/DDBJ databases">
        <authorList>
            <person name="Deng Y."/>
            <person name="Han X.-F."/>
            <person name="Zhang Y.-Q."/>
        </authorList>
    </citation>
    <scope>NUCLEOTIDE SEQUENCE</scope>
    <source>
        <strain evidence="3">CPCC 203386</strain>
    </source>
</reference>
<evidence type="ECO:0000256" key="1">
    <source>
        <dbReference type="SAM" id="MobiDB-lite"/>
    </source>
</evidence>
<evidence type="ECO:0000259" key="2">
    <source>
        <dbReference type="Pfam" id="PF24839"/>
    </source>
</evidence>
<gene>
    <name evidence="3" type="ORF">N1032_01370</name>
</gene>
<comment type="caution">
    <text evidence="3">The sequence shown here is derived from an EMBL/GenBank/DDBJ whole genome shotgun (WGS) entry which is preliminary data.</text>
</comment>
<organism evidence="3 4">
    <name type="scientific">Herbiconiux daphne</name>
    <dbReference type="NCBI Taxonomy" id="2970914"/>
    <lineage>
        <taxon>Bacteria</taxon>
        <taxon>Bacillati</taxon>
        <taxon>Actinomycetota</taxon>
        <taxon>Actinomycetes</taxon>
        <taxon>Micrococcales</taxon>
        <taxon>Microbacteriaceae</taxon>
        <taxon>Herbiconiux</taxon>
    </lineage>
</organism>
<dbReference type="Proteomes" id="UP001165586">
    <property type="component" value="Unassembled WGS sequence"/>
</dbReference>
<dbReference type="EMBL" id="JANLCJ010000001">
    <property type="protein sequence ID" value="MCS5732393.1"/>
    <property type="molecule type" value="Genomic_DNA"/>
</dbReference>
<feature type="domain" description="DUF7718" evidence="2">
    <location>
        <begin position="41"/>
        <end position="128"/>
    </location>
</feature>
<evidence type="ECO:0000313" key="3">
    <source>
        <dbReference type="EMBL" id="MCS5732393.1"/>
    </source>
</evidence>
<proteinExistence type="predicted"/>
<evidence type="ECO:0000313" key="4">
    <source>
        <dbReference type="Proteomes" id="UP001165586"/>
    </source>
</evidence>
<feature type="compositionally biased region" description="Basic and acidic residues" evidence="1">
    <location>
        <begin position="1"/>
        <end position="28"/>
    </location>
</feature>
<dbReference type="InterPro" id="IPR056135">
    <property type="entry name" value="DUF7718"/>
</dbReference>
<keyword evidence="4" id="KW-1185">Reference proteome</keyword>
<dbReference type="RefSeq" id="WP_259537004.1">
    <property type="nucleotide sequence ID" value="NZ_JANLCJ010000001.1"/>
</dbReference>
<name>A0ABT2GWR2_9MICO</name>
<accession>A0ABT2GWR2</accession>
<dbReference type="Pfam" id="PF24839">
    <property type="entry name" value="DUF7718"/>
    <property type="match status" value="1"/>
</dbReference>